<reference evidence="1 2" key="1">
    <citation type="submission" date="2023-11" db="EMBL/GenBank/DDBJ databases">
        <title>Halocaridina rubra genome assembly.</title>
        <authorList>
            <person name="Smith C."/>
        </authorList>
    </citation>
    <scope>NUCLEOTIDE SEQUENCE [LARGE SCALE GENOMIC DNA]</scope>
    <source>
        <strain evidence="1">EP-1</strain>
        <tissue evidence="1">Whole</tissue>
    </source>
</reference>
<dbReference type="Proteomes" id="UP001381693">
    <property type="component" value="Unassembled WGS sequence"/>
</dbReference>
<keyword evidence="2" id="KW-1185">Reference proteome</keyword>
<gene>
    <name evidence="1" type="ORF">SK128_012171</name>
</gene>
<protein>
    <recommendedName>
        <fullName evidence="3">F5/8 type C domain-containing protein</fullName>
    </recommendedName>
</protein>
<comment type="caution">
    <text evidence="1">The sequence shown here is derived from an EMBL/GenBank/DDBJ whole genome shotgun (WGS) entry which is preliminary data.</text>
</comment>
<evidence type="ECO:0000313" key="1">
    <source>
        <dbReference type="EMBL" id="KAK7072182.1"/>
    </source>
</evidence>
<dbReference type="InterPro" id="IPR008979">
    <property type="entry name" value="Galactose-bd-like_sf"/>
</dbReference>
<dbReference type="SUPFAM" id="SSF49785">
    <property type="entry name" value="Galactose-binding domain-like"/>
    <property type="match status" value="1"/>
</dbReference>
<sequence>MKSPFFADGNCSLGGIGQMQNKMQLYSLGFGNILHEMPRNLATLSSSAASSSFGPGKAVDTDVTTWYCSTFNEINSWWRVDLGSMYYVHTVDVYPRDAFDDAYFFHQIEVGTKKCSLSNPWCDSACSLAIQAKDQAYRSYQASPYDLTCSAFITAGNVIWLKE</sequence>
<dbReference type="AlphaFoldDB" id="A0AAN8WWB3"/>
<dbReference type="EMBL" id="JAXCGZ010013624">
    <property type="protein sequence ID" value="KAK7072182.1"/>
    <property type="molecule type" value="Genomic_DNA"/>
</dbReference>
<organism evidence="1 2">
    <name type="scientific">Halocaridina rubra</name>
    <name type="common">Hawaiian red shrimp</name>
    <dbReference type="NCBI Taxonomy" id="373956"/>
    <lineage>
        <taxon>Eukaryota</taxon>
        <taxon>Metazoa</taxon>
        <taxon>Ecdysozoa</taxon>
        <taxon>Arthropoda</taxon>
        <taxon>Crustacea</taxon>
        <taxon>Multicrustacea</taxon>
        <taxon>Malacostraca</taxon>
        <taxon>Eumalacostraca</taxon>
        <taxon>Eucarida</taxon>
        <taxon>Decapoda</taxon>
        <taxon>Pleocyemata</taxon>
        <taxon>Caridea</taxon>
        <taxon>Atyoidea</taxon>
        <taxon>Atyidae</taxon>
        <taxon>Halocaridina</taxon>
    </lineage>
</organism>
<proteinExistence type="predicted"/>
<name>A0AAN8WWB3_HALRR</name>
<accession>A0AAN8WWB3</accession>
<dbReference type="Pfam" id="PF22633">
    <property type="entry name" value="F5_F8_type_C_2"/>
    <property type="match status" value="1"/>
</dbReference>
<dbReference type="Gene3D" id="2.60.120.260">
    <property type="entry name" value="Galactose-binding domain-like"/>
    <property type="match status" value="1"/>
</dbReference>
<evidence type="ECO:0000313" key="2">
    <source>
        <dbReference type="Proteomes" id="UP001381693"/>
    </source>
</evidence>
<evidence type="ECO:0008006" key="3">
    <source>
        <dbReference type="Google" id="ProtNLM"/>
    </source>
</evidence>